<comment type="caution">
    <text evidence="1">The sequence shown here is derived from an EMBL/GenBank/DDBJ whole genome shotgun (WGS) entry which is preliminary data.</text>
</comment>
<dbReference type="RefSeq" id="WP_006215366.1">
    <property type="nucleotide sequence ID" value="NZ_ANHZ02000019.1"/>
</dbReference>
<dbReference type="AlphaFoldDB" id="M2XA33"/>
<evidence type="ECO:0008006" key="3">
    <source>
        <dbReference type="Google" id="ProtNLM"/>
    </source>
</evidence>
<evidence type="ECO:0000313" key="2">
    <source>
        <dbReference type="Proteomes" id="UP000009877"/>
    </source>
</evidence>
<dbReference type="EMBL" id="ANHZ02000019">
    <property type="protein sequence ID" value="EME35936.1"/>
    <property type="molecule type" value="Genomic_DNA"/>
</dbReference>
<reference evidence="1 2" key="1">
    <citation type="journal article" date="2014" name="Genome Announc.">
        <title>Draft Genome Sequence of Kocuria palustris PEL.</title>
        <authorList>
            <person name="Sharma G."/>
            <person name="Khatri I."/>
            <person name="Subramanian S."/>
        </authorList>
    </citation>
    <scope>NUCLEOTIDE SEQUENCE [LARGE SCALE GENOMIC DNA]</scope>
    <source>
        <strain evidence="1 2">PEL</strain>
    </source>
</reference>
<gene>
    <name evidence="1" type="ORF">C884_00937</name>
</gene>
<dbReference type="PANTHER" id="PTHR36974">
    <property type="entry name" value="MEMBRANE PROTEIN-RELATED"/>
    <property type="match status" value="1"/>
</dbReference>
<protein>
    <recommendedName>
        <fullName evidence="3">DoxX family protein</fullName>
    </recommendedName>
</protein>
<sequence>MYAVTGMLHLAVPGVYESIIPEALPGTPRQWAVWSGVAELGVAGLLAIPRTRRLGGAASAALLVGVWPGNIKMAVDWRDKPWPAQAVAIGRVPLQIPLIRSAVAIARG</sequence>
<keyword evidence="2" id="KW-1185">Reference proteome</keyword>
<organism evidence="1 2">
    <name type="scientific">Kocuria palustris PEL</name>
    <dbReference type="NCBI Taxonomy" id="1236550"/>
    <lineage>
        <taxon>Bacteria</taxon>
        <taxon>Bacillati</taxon>
        <taxon>Actinomycetota</taxon>
        <taxon>Actinomycetes</taxon>
        <taxon>Micrococcales</taxon>
        <taxon>Micrococcaceae</taxon>
        <taxon>Kocuria</taxon>
    </lineage>
</organism>
<dbReference type="Proteomes" id="UP000009877">
    <property type="component" value="Unassembled WGS sequence"/>
</dbReference>
<evidence type="ECO:0000313" key="1">
    <source>
        <dbReference type="EMBL" id="EME35936.1"/>
    </source>
</evidence>
<name>M2XA33_9MICC</name>
<dbReference type="STRING" id="71999.KPaMU14_00220"/>
<dbReference type="GeneID" id="93316239"/>
<dbReference type="PANTHER" id="PTHR36974:SF1">
    <property type="entry name" value="DOXX FAMILY MEMBRANE PROTEIN"/>
    <property type="match status" value="1"/>
</dbReference>
<proteinExistence type="predicted"/>
<accession>M2XA33</accession>